<accession>F4RCZ7</accession>
<dbReference type="GeneID" id="18922107"/>
<gene>
    <name evidence="1" type="ORF">MELLADRAFT_103918</name>
</gene>
<dbReference type="InParanoid" id="F4RCZ7"/>
<organism evidence="2">
    <name type="scientific">Melampsora larici-populina (strain 98AG31 / pathotype 3-4-7)</name>
    <name type="common">Poplar leaf rust fungus</name>
    <dbReference type="NCBI Taxonomy" id="747676"/>
    <lineage>
        <taxon>Eukaryota</taxon>
        <taxon>Fungi</taxon>
        <taxon>Dikarya</taxon>
        <taxon>Basidiomycota</taxon>
        <taxon>Pucciniomycotina</taxon>
        <taxon>Pucciniomycetes</taxon>
        <taxon>Pucciniales</taxon>
        <taxon>Melampsoraceae</taxon>
        <taxon>Melampsora</taxon>
    </lineage>
</organism>
<dbReference type="RefSeq" id="XP_007406955.1">
    <property type="nucleotide sequence ID" value="XM_007406893.1"/>
</dbReference>
<evidence type="ECO:0000313" key="2">
    <source>
        <dbReference type="Proteomes" id="UP000001072"/>
    </source>
</evidence>
<reference evidence="2" key="1">
    <citation type="journal article" date="2011" name="Proc. Natl. Acad. Sci. U.S.A.">
        <title>Obligate biotrophy features unraveled by the genomic analysis of rust fungi.</title>
        <authorList>
            <person name="Duplessis S."/>
            <person name="Cuomo C.A."/>
            <person name="Lin Y.-C."/>
            <person name="Aerts A."/>
            <person name="Tisserant E."/>
            <person name="Veneault-Fourrey C."/>
            <person name="Joly D.L."/>
            <person name="Hacquard S."/>
            <person name="Amselem J."/>
            <person name="Cantarel B.L."/>
            <person name="Chiu R."/>
            <person name="Coutinho P.M."/>
            <person name="Feau N."/>
            <person name="Field M."/>
            <person name="Frey P."/>
            <person name="Gelhaye E."/>
            <person name="Goldberg J."/>
            <person name="Grabherr M.G."/>
            <person name="Kodira C.D."/>
            <person name="Kohler A."/>
            <person name="Kuees U."/>
            <person name="Lindquist E.A."/>
            <person name="Lucas S.M."/>
            <person name="Mago R."/>
            <person name="Mauceli E."/>
            <person name="Morin E."/>
            <person name="Murat C."/>
            <person name="Pangilinan J.L."/>
            <person name="Park R."/>
            <person name="Pearson M."/>
            <person name="Quesneville H."/>
            <person name="Rouhier N."/>
            <person name="Sakthikumar S."/>
            <person name="Salamov A.A."/>
            <person name="Schmutz J."/>
            <person name="Selles B."/>
            <person name="Shapiro H."/>
            <person name="Tanguay P."/>
            <person name="Tuskan G.A."/>
            <person name="Henrissat B."/>
            <person name="Van de Peer Y."/>
            <person name="Rouze P."/>
            <person name="Ellis J.G."/>
            <person name="Dodds P.N."/>
            <person name="Schein J.E."/>
            <person name="Zhong S."/>
            <person name="Hamelin R.C."/>
            <person name="Grigoriev I.V."/>
            <person name="Szabo L.J."/>
            <person name="Martin F."/>
        </authorList>
    </citation>
    <scope>NUCLEOTIDE SEQUENCE [LARGE SCALE GENOMIC DNA]</scope>
    <source>
        <strain evidence="2">98AG31 / pathotype 3-4-7</strain>
    </source>
</reference>
<dbReference type="VEuPathDB" id="FungiDB:MELLADRAFT_103918"/>
<name>F4RCZ7_MELLP</name>
<sequence length="120" mass="13461">MGRKRNTGWFYTGPSPSPLDSQRLCNLPGYVEVSPVITECSKARSGLNELILDKTKGSLKKWPWTNCVTKLEKKGYELRLKPGSTTPFDLITSPSSHLRDGEAKKINNDLELELIEVVEI</sequence>
<dbReference type="KEGG" id="mlr:MELLADRAFT_103918"/>
<protein>
    <submittedName>
        <fullName evidence="1">Uncharacterized protein</fullName>
    </submittedName>
</protein>
<dbReference type="Proteomes" id="UP000001072">
    <property type="component" value="Unassembled WGS sequence"/>
</dbReference>
<dbReference type="HOGENOM" id="CLU_2050138_0_0_1"/>
<dbReference type="OrthoDB" id="10555891at2759"/>
<dbReference type="EMBL" id="GL883096">
    <property type="protein sequence ID" value="EGG09901.1"/>
    <property type="molecule type" value="Genomic_DNA"/>
</dbReference>
<keyword evidence="2" id="KW-1185">Reference proteome</keyword>
<dbReference type="AlphaFoldDB" id="F4RCZ7"/>
<evidence type="ECO:0000313" key="1">
    <source>
        <dbReference type="EMBL" id="EGG09901.1"/>
    </source>
</evidence>
<proteinExistence type="predicted"/>